<name>A0ABR7UD24_9BRAD</name>
<dbReference type="Proteomes" id="UP000639516">
    <property type="component" value="Unassembled WGS sequence"/>
</dbReference>
<comment type="caution">
    <text evidence="2">The sequence shown here is derived from an EMBL/GenBank/DDBJ whole genome shotgun (WGS) entry which is preliminary data.</text>
</comment>
<feature type="domain" description="DUF6915" evidence="1">
    <location>
        <begin position="2"/>
        <end position="34"/>
    </location>
</feature>
<keyword evidence="3" id="KW-1185">Reference proteome</keyword>
<dbReference type="InterPro" id="IPR054061">
    <property type="entry name" value="DUF6915"/>
</dbReference>
<reference evidence="2 3" key="1">
    <citation type="journal article" date="2020" name="Arch. Microbiol.">
        <title>Bradyrhizobium campsiandrae sp. nov., a nitrogen-fixing bacterial strain isolated from a native leguminous tree from the Amazon adapted to flooded conditions.</title>
        <authorList>
            <person name="Cabral Michel D."/>
            <person name="Martins da Costa E."/>
            <person name="Azarias Guimaraes A."/>
            <person name="Soares de Carvalho T."/>
            <person name="Santos de Castro Caputo P."/>
            <person name="Willems A."/>
            <person name="de Souza Moreira F.M."/>
        </authorList>
    </citation>
    <scope>NUCLEOTIDE SEQUENCE [LARGE SCALE GENOMIC DNA]</scope>
    <source>
        <strain evidence="3">INPA 384B</strain>
    </source>
</reference>
<dbReference type="EMBL" id="JAATTO010000044">
    <property type="protein sequence ID" value="MBC9981954.1"/>
    <property type="molecule type" value="Genomic_DNA"/>
</dbReference>
<sequence length="52" mass="6065">MAHPYHHSLSSVKKWGGAVDDYLPIHSWFDVIWTVKSRCRATIKVRQQRQSG</sequence>
<protein>
    <recommendedName>
        <fullName evidence="1">DUF6915 domain-containing protein</fullName>
    </recommendedName>
</protein>
<proteinExistence type="predicted"/>
<organism evidence="2 3">
    <name type="scientific">Bradyrhizobium campsiandrae</name>
    <dbReference type="NCBI Taxonomy" id="1729892"/>
    <lineage>
        <taxon>Bacteria</taxon>
        <taxon>Pseudomonadati</taxon>
        <taxon>Pseudomonadota</taxon>
        <taxon>Alphaproteobacteria</taxon>
        <taxon>Hyphomicrobiales</taxon>
        <taxon>Nitrobacteraceae</taxon>
        <taxon>Bradyrhizobium</taxon>
    </lineage>
</organism>
<accession>A0ABR7UD24</accession>
<evidence type="ECO:0000259" key="1">
    <source>
        <dbReference type="Pfam" id="PF21866"/>
    </source>
</evidence>
<evidence type="ECO:0000313" key="2">
    <source>
        <dbReference type="EMBL" id="MBC9981954.1"/>
    </source>
</evidence>
<evidence type="ECO:0000313" key="3">
    <source>
        <dbReference type="Proteomes" id="UP000639516"/>
    </source>
</evidence>
<gene>
    <name evidence="2" type="ORF">HA482_27455</name>
</gene>
<dbReference type="RefSeq" id="WP_188103730.1">
    <property type="nucleotide sequence ID" value="NZ_JAANIH010000034.1"/>
</dbReference>
<dbReference type="Pfam" id="PF21866">
    <property type="entry name" value="DUF6915"/>
    <property type="match status" value="1"/>
</dbReference>